<evidence type="ECO:0000313" key="14">
    <source>
        <dbReference type="Proteomes" id="UP001219355"/>
    </source>
</evidence>
<dbReference type="Pfam" id="PF01593">
    <property type="entry name" value="Amino_oxidase"/>
    <property type="match status" value="1"/>
</dbReference>
<dbReference type="Proteomes" id="UP001219355">
    <property type="component" value="Chromosome 2"/>
</dbReference>
<dbReference type="SUPFAM" id="SSF51905">
    <property type="entry name" value="FAD/NAD(P)-binding domain"/>
    <property type="match status" value="1"/>
</dbReference>
<dbReference type="GO" id="GO:0004729">
    <property type="term" value="F:oxygen-dependent protoporphyrinogen oxidase activity"/>
    <property type="evidence" value="ECO:0007669"/>
    <property type="project" value="UniProtKB-UniRule"/>
</dbReference>
<dbReference type="InterPro" id="IPR050464">
    <property type="entry name" value="Zeta_carotene_desat/Oxidored"/>
</dbReference>
<keyword evidence="8 11" id="KW-0350">Heme biosynthesis</keyword>
<keyword evidence="5 11" id="KW-0285">Flavoprotein</keyword>
<dbReference type="NCBIfam" id="TIGR00562">
    <property type="entry name" value="proto_IX_ox"/>
    <property type="match status" value="1"/>
</dbReference>
<comment type="pathway">
    <text evidence="2 11">Porphyrin-containing compound metabolism; protoporphyrin-IX biosynthesis; protoporphyrin-IX from protoporphyrinogen-IX: step 1/1.</text>
</comment>
<dbReference type="InterPro" id="IPR036188">
    <property type="entry name" value="FAD/NAD-bd_sf"/>
</dbReference>
<dbReference type="GO" id="GO:0005743">
    <property type="term" value="C:mitochondrial inner membrane"/>
    <property type="evidence" value="ECO:0007669"/>
    <property type="project" value="UniProtKB-SubCell"/>
</dbReference>
<evidence type="ECO:0000256" key="3">
    <source>
        <dbReference type="ARBA" id="ARBA00010551"/>
    </source>
</evidence>
<reference evidence="13" key="1">
    <citation type="submission" date="2023-03" db="EMBL/GenBank/DDBJ databases">
        <title>Emydomyces testavorans Genome Sequence.</title>
        <authorList>
            <person name="Hoyer L."/>
        </authorList>
    </citation>
    <scope>NUCLEOTIDE SEQUENCE</scope>
    <source>
        <strain evidence="13">16-2883</strain>
    </source>
</reference>
<dbReference type="InterPro" id="IPR004572">
    <property type="entry name" value="Protoporphyrinogen_oxidase"/>
</dbReference>
<protein>
    <recommendedName>
        <fullName evidence="4 11">Protoporphyrinogen oxidase</fullName>
        <ecNumber evidence="4 11">1.3.3.4</ecNumber>
    </recommendedName>
</protein>
<comment type="catalytic activity">
    <reaction evidence="10 11">
        <text>protoporphyrinogen IX + 3 O2 = protoporphyrin IX + 3 H2O2</text>
        <dbReference type="Rhea" id="RHEA:25576"/>
        <dbReference type="ChEBI" id="CHEBI:15379"/>
        <dbReference type="ChEBI" id="CHEBI:16240"/>
        <dbReference type="ChEBI" id="CHEBI:57306"/>
        <dbReference type="ChEBI" id="CHEBI:57307"/>
        <dbReference type="EC" id="1.3.3.4"/>
    </reaction>
</comment>
<proteinExistence type="inferred from homology"/>
<dbReference type="Gene3D" id="3.50.50.60">
    <property type="entry name" value="FAD/NAD(P)-binding domain"/>
    <property type="match status" value="1"/>
</dbReference>
<evidence type="ECO:0000313" key="13">
    <source>
        <dbReference type="EMBL" id="WEW58060.1"/>
    </source>
</evidence>
<evidence type="ECO:0000256" key="1">
    <source>
        <dbReference type="ARBA" id="ARBA00002600"/>
    </source>
</evidence>
<dbReference type="PANTHER" id="PTHR42923">
    <property type="entry name" value="PROTOPORPHYRINOGEN OXIDASE"/>
    <property type="match status" value="1"/>
</dbReference>
<evidence type="ECO:0000256" key="5">
    <source>
        <dbReference type="ARBA" id="ARBA00022630"/>
    </source>
</evidence>
<dbReference type="InterPro" id="IPR002937">
    <property type="entry name" value="Amino_oxidase"/>
</dbReference>
<dbReference type="SUPFAM" id="SSF54373">
    <property type="entry name" value="FAD-linked reductases, C-terminal domain"/>
    <property type="match status" value="1"/>
</dbReference>
<dbReference type="AlphaFoldDB" id="A0AAF0IHR1"/>
<dbReference type="EMBL" id="CP120628">
    <property type="protein sequence ID" value="WEW58060.1"/>
    <property type="molecule type" value="Genomic_DNA"/>
</dbReference>
<comment type="function">
    <text evidence="1 11">Catalyzes the 6-electron oxidation of protoporphyrinogen-IX to form protoporphyrin-IX.</text>
</comment>
<dbReference type="EC" id="1.3.3.4" evidence="4 11"/>
<keyword evidence="14" id="KW-1185">Reference proteome</keyword>
<evidence type="ECO:0000256" key="11">
    <source>
        <dbReference type="RuleBase" id="RU367069"/>
    </source>
</evidence>
<evidence type="ECO:0000256" key="8">
    <source>
        <dbReference type="ARBA" id="ARBA00023133"/>
    </source>
</evidence>
<organism evidence="13 14">
    <name type="scientific">Emydomyces testavorans</name>
    <dbReference type="NCBI Taxonomy" id="2070801"/>
    <lineage>
        <taxon>Eukaryota</taxon>
        <taxon>Fungi</taxon>
        <taxon>Dikarya</taxon>
        <taxon>Ascomycota</taxon>
        <taxon>Pezizomycotina</taxon>
        <taxon>Eurotiomycetes</taxon>
        <taxon>Eurotiomycetidae</taxon>
        <taxon>Onygenales</taxon>
        <taxon>Nannizziopsiaceae</taxon>
        <taxon>Emydomyces</taxon>
    </lineage>
</organism>
<evidence type="ECO:0000256" key="4">
    <source>
        <dbReference type="ARBA" id="ARBA00012867"/>
    </source>
</evidence>
<evidence type="ECO:0000256" key="2">
    <source>
        <dbReference type="ARBA" id="ARBA00005073"/>
    </source>
</evidence>
<accession>A0AAF0IHR1</accession>
<evidence type="ECO:0000259" key="12">
    <source>
        <dbReference type="Pfam" id="PF01593"/>
    </source>
</evidence>
<comment type="cofactor">
    <cofactor evidence="11">
        <name>FAD</name>
        <dbReference type="ChEBI" id="CHEBI:57692"/>
    </cofactor>
    <text evidence="11">Binds 1 FAD per subunit.</text>
</comment>
<dbReference type="PANTHER" id="PTHR42923:SF3">
    <property type="entry name" value="PROTOPORPHYRINOGEN OXIDASE"/>
    <property type="match status" value="1"/>
</dbReference>
<keyword evidence="6 11" id="KW-0274">FAD</keyword>
<sequence length="588" mass="65358">MHPRCSSAHAVEELWTLAHASTHSVRPRLSLSKPLRTLWRLHFSSSASDYEGKKVAVIGGGITGLATAYHLAKDPSTRVTLWERLDRLGGWLESENIEVDDAGGRVLFDYGPRTLRATAGAFSTFELIKELGLEKEILRTGIHDAASRNRYIYYPDHLVRLPGPQPGAGLLVNLISNSLSLFTEPALKSIPWAVAMEPLRPKRDKDLEDESVAEFVTRRLGKAVTDNIVSAVFHGIYAGDIYQLSAKTLLPRIWQLEVSSRGIFRSLLDRSRIHVPYEMYHERQLIRAEKGPAFFAEAGTYLDGASVFSLKGGMGQLVEGLVTSLSRSSNVEIKMKSTISLMNRNVSGLRIESNDGGHHEYDYVVSTTPSQELHRQMEPSFKHTDAFTFLGDQNYAVHVMVVNLFFKTPDLVPVHGFGYLIPRSIPLEQNPERALGVVFMSDSNIGQDTAQGTKLTVMMGGHWWDGWKDGDFPDEDSGIQMAKAVVERHLQITEEPIIATARLLKNAIPQYTVGHTSRMRDLHAALSQEIPGLKLAGAWYTGVGVNDCTRAARLTAHSILADKRGETGLERYLDEYIAGYEATVQKPR</sequence>
<comment type="similarity">
    <text evidence="3 11">Belongs to the protoporphyrinogen/coproporphyrinogen oxidase family. Protoporphyrinogen oxidase subfamily.</text>
</comment>
<name>A0AAF0IHR1_9EURO</name>
<keyword evidence="9 11" id="KW-0627">Porphyrin biosynthesis</keyword>
<evidence type="ECO:0000256" key="7">
    <source>
        <dbReference type="ARBA" id="ARBA00023002"/>
    </source>
</evidence>
<dbReference type="GO" id="GO:0006782">
    <property type="term" value="P:protoporphyrinogen IX biosynthetic process"/>
    <property type="evidence" value="ECO:0007669"/>
    <property type="project" value="UniProtKB-UniRule"/>
</dbReference>
<comment type="subcellular location">
    <subcellularLocation>
        <location evidence="11">Mitochondrion inner membrane</location>
    </subcellularLocation>
</comment>
<evidence type="ECO:0000256" key="6">
    <source>
        <dbReference type="ARBA" id="ARBA00022827"/>
    </source>
</evidence>
<evidence type="ECO:0000256" key="10">
    <source>
        <dbReference type="ARBA" id="ARBA00047554"/>
    </source>
</evidence>
<dbReference type="PRINTS" id="PR00419">
    <property type="entry name" value="ADXRDTASE"/>
</dbReference>
<evidence type="ECO:0000256" key="9">
    <source>
        <dbReference type="ARBA" id="ARBA00023244"/>
    </source>
</evidence>
<gene>
    <name evidence="13" type="primary">HEM14</name>
    <name evidence="13" type="ORF">PRK78_003527</name>
</gene>
<feature type="domain" description="Amine oxidase" evidence="12">
    <location>
        <begin position="62"/>
        <end position="560"/>
    </location>
</feature>
<keyword evidence="7 11" id="KW-0560">Oxidoreductase</keyword>